<dbReference type="Proteomes" id="UP001362999">
    <property type="component" value="Unassembled WGS sequence"/>
</dbReference>
<evidence type="ECO:0000259" key="4">
    <source>
        <dbReference type="PROSITE" id="PS50158"/>
    </source>
</evidence>
<feature type="compositionally biased region" description="Low complexity" evidence="3">
    <location>
        <begin position="10"/>
        <end position="27"/>
    </location>
</feature>
<dbReference type="GO" id="GO:0003676">
    <property type="term" value="F:nucleic acid binding"/>
    <property type="evidence" value="ECO:0007669"/>
    <property type="project" value="InterPro"/>
</dbReference>
<feature type="region of interest" description="Disordered" evidence="3">
    <location>
        <begin position="413"/>
        <end position="432"/>
    </location>
</feature>
<accession>A0AAV9Z2R1</accession>
<protein>
    <recommendedName>
        <fullName evidence="4">CCHC-type domain-containing protein</fullName>
    </recommendedName>
</protein>
<organism evidence="5 6">
    <name type="scientific">Favolaschia claudopus</name>
    <dbReference type="NCBI Taxonomy" id="2862362"/>
    <lineage>
        <taxon>Eukaryota</taxon>
        <taxon>Fungi</taxon>
        <taxon>Dikarya</taxon>
        <taxon>Basidiomycota</taxon>
        <taxon>Agaricomycotina</taxon>
        <taxon>Agaricomycetes</taxon>
        <taxon>Agaricomycetidae</taxon>
        <taxon>Agaricales</taxon>
        <taxon>Marasmiineae</taxon>
        <taxon>Mycenaceae</taxon>
        <taxon>Favolaschia</taxon>
    </lineage>
</organism>
<keyword evidence="1" id="KW-0507">mRNA processing</keyword>
<feature type="domain" description="CCHC-type" evidence="4">
    <location>
        <begin position="328"/>
        <end position="343"/>
    </location>
</feature>
<evidence type="ECO:0000256" key="1">
    <source>
        <dbReference type="ARBA" id="ARBA00022664"/>
    </source>
</evidence>
<name>A0AAV9Z2R1_9AGAR</name>
<evidence type="ECO:0000313" key="6">
    <source>
        <dbReference type="Proteomes" id="UP001362999"/>
    </source>
</evidence>
<evidence type="ECO:0000256" key="3">
    <source>
        <dbReference type="SAM" id="MobiDB-lite"/>
    </source>
</evidence>
<keyword evidence="2" id="KW-0863">Zinc-finger</keyword>
<sequence>MSTTDSTAPNGRARSSNATSASAAGNNQRVARDPGHDATSHGAIGELLALIDSWKAAGRIGNNGREKAIQLAQRIREGDTGGKVSAPPSPASDAAVDAFAERAMAAIQSKLNALSPAAPTPHRDADTRTPPAAPPRPPAPPRELLVTISMAKADRKSQNRLRSPAELKVGIEAAMGKIPAPGLQGGKIHSVRKLANGNILIQANTEEQANLLMVHGREWINHFEPAASIHKETITLVASYVPTTFDPKAEGAKTAVYHDNQGTIPSPSAIKDIRWLHEQKDASVKKLASSLLIVLDDRNAATALIRKSLSLVGTSCPVSLHTPPPVQCFHCQEFGHIAKACSKRKDPASIKCARCAGPHPTRDCACPNTPRCSNTRTCTHIVVCCTNCGGPHKAFANVCPVKARAIALAAARQPSPYPGSTDAPRAGSGARW</sequence>
<dbReference type="GO" id="GO:0008270">
    <property type="term" value="F:zinc ion binding"/>
    <property type="evidence" value="ECO:0007669"/>
    <property type="project" value="UniProtKB-KW"/>
</dbReference>
<dbReference type="InterPro" id="IPR001878">
    <property type="entry name" value="Znf_CCHC"/>
</dbReference>
<feature type="compositionally biased region" description="Basic and acidic residues" evidence="3">
    <location>
        <begin position="30"/>
        <end position="39"/>
    </location>
</feature>
<evidence type="ECO:0000313" key="5">
    <source>
        <dbReference type="EMBL" id="KAK6969138.1"/>
    </source>
</evidence>
<dbReference type="InterPro" id="IPR036875">
    <property type="entry name" value="Znf_CCHC_sf"/>
</dbReference>
<reference evidence="5 6" key="1">
    <citation type="journal article" date="2024" name="J Genomics">
        <title>Draft genome sequencing and assembly of Favolaschia claudopus CIRM-BRFM 2984 isolated from oak limbs.</title>
        <authorList>
            <person name="Navarro D."/>
            <person name="Drula E."/>
            <person name="Chaduli D."/>
            <person name="Cazenave R."/>
            <person name="Ahrendt S."/>
            <person name="Wang J."/>
            <person name="Lipzen A."/>
            <person name="Daum C."/>
            <person name="Barry K."/>
            <person name="Grigoriev I.V."/>
            <person name="Favel A."/>
            <person name="Rosso M.N."/>
            <person name="Martin F."/>
        </authorList>
    </citation>
    <scope>NUCLEOTIDE SEQUENCE [LARGE SCALE GENOMIC DNA]</scope>
    <source>
        <strain evidence="5 6">CIRM-BRFM 2984</strain>
    </source>
</reference>
<keyword evidence="2" id="KW-0479">Metal-binding</keyword>
<feature type="region of interest" description="Disordered" evidence="3">
    <location>
        <begin position="1"/>
        <end position="40"/>
    </location>
</feature>
<dbReference type="GO" id="GO:0006397">
    <property type="term" value="P:mRNA processing"/>
    <property type="evidence" value="ECO:0007669"/>
    <property type="project" value="UniProtKB-KW"/>
</dbReference>
<dbReference type="AlphaFoldDB" id="A0AAV9Z2R1"/>
<feature type="compositionally biased region" description="Pro residues" evidence="3">
    <location>
        <begin position="131"/>
        <end position="141"/>
    </location>
</feature>
<dbReference type="PROSITE" id="PS50158">
    <property type="entry name" value="ZF_CCHC"/>
    <property type="match status" value="1"/>
</dbReference>
<dbReference type="EMBL" id="JAWWNJ010000233">
    <property type="protein sequence ID" value="KAK6969138.1"/>
    <property type="molecule type" value="Genomic_DNA"/>
</dbReference>
<proteinExistence type="predicted"/>
<dbReference type="SUPFAM" id="SSF57756">
    <property type="entry name" value="Retrovirus zinc finger-like domains"/>
    <property type="match status" value="1"/>
</dbReference>
<evidence type="ECO:0000256" key="2">
    <source>
        <dbReference type="PROSITE-ProRule" id="PRU00047"/>
    </source>
</evidence>
<feature type="region of interest" description="Disordered" evidence="3">
    <location>
        <begin position="114"/>
        <end position="142"/>
    </location>
</feature>
<keyword evidence="2" id="KW-0862">Zinc</keyword>
<gene>
    <name evidence="5" type="ORF">R3P38DRAFT_3243998</name>
</gene>
<dbReference type="Gene3D" id="4.10.60.10">
    <property type="entry name" value="Zinc finger, CCHC-type"/>
    <property type="match status" value="1"/>
</dbReference>
<comment type="caution">
    <text evidence="5">The sequence shown here is derived from an EMBL/GenBank/DDBJ whole genome shotgun (WGS) entry which is preliminary data.</text>
</comment>
<keyword evidence="6" id="KW-1185">Reference proteome</keyword>